<protein>
    <submittedName>
        <fullName evidence="1">Uncharacterized protein</fullName>
    </submittedName>
</protein>
<accession>A0ACC0KLD8</accession>
<organism evidence="1 2">
    <name type="scientific">Choristoneura fumiferana</name>
    <name type="common">Spruce budworm moth</name>
    <name type="synonym">Archips fumiferana</name>
    <dbReference type="NCBI Taxonomy" id="7141"/>
    <lineage>
        <taxon>Eukaryota</taxon>
        <taxon>Metazoa</taxon>
        <taxon>Ecdysozoa</taxon>
        <taxon>Arthropoda</taxon>
        <taxon>Hexapoda</taxon>
        <taxon>Insecta</taxon>
        <taxon>Pterygota</taxon>
        <taxon>Neoptera</taxon>
        <taxon>Endopterygota</taxon>
        <taxon>Lepidoptera</taxon>
        <taxon>Glossata</taxon>
        <taxon>Ditrysia</taxon>
        <taxon>Tortricoidea</taxon>
        <taxon>Tortricidae</taxon>
        <taxon>Tortricinae</taxon>
        <taxon>Choristoneura</taxon>
    </lineage>
</organism>
<dbReference type="EMBL" id="CM046117">
    <property type="protein sequence ID" value="KAI8437100.1"/>
    <property type="molecule type" value="Genomic_DNA"/>
</dbReference>
<evidence type="ECO:0000313" key="1">
    <source>
        <dbReference type="EMBL" id="KAI8437100.1"/>
    </source>
</evidence>
<evidence type="ECO:0000313" key="2">
    <source>
        <dbReference type="Proteomes" id="UP001064048"/>
    </source>
</evidence>
<reference evidence="1 2" key="1">
    <citation type="journal article" date="2022" name="Genome Biol. Evol.">
        <title>The Spruce Budworm Genome: Reconstructing the Evolutionary History of Antifreeze Proteins.</title>
        <authorList>
            <person name="Beliveau C."/>
            <person name="Gagne P."/>
            <person name="Picq S."/>
            <person name="Vernygora O."/>
            <person name="Keeling C.I."/>
            <person name="Pinkney K."/>
            <person name="Doucet D."/>
            <person name="Wen F."/>
            <person name="Johnston J.S."/>
            <person name="Maaroufi H."/>
            <person name="Boyle B."/>
            <person name="Laroche J."/>
            <person name="Dewar K."/>
            <person name="Juretic N."/>
            <person name="Blackburn G."/>
            <person name="Nisole A."/>
            <person name="Brunet B."/>
            <person name="Brandao M."/>
            <person name="Lumley L."/>
            <person name="Duan J."/>
            <person name="Quan G."/>
            <person name="Lucarotti C.J."/>
            <person name="Roe A.D."/>
            <person name="Sperling F.A.H."/>
            <person name="Levesque R.C."/>
            <person name="Cusson M."/>
        </authorList>
    </citation>
    <scope>NUCLEOTIDE SEQUENCE [LARGE SCALE GENOMIC DNA]</scope>
    <source>
        <strain evidence="1">Glfc:IPQL:Cfum</strain>
    </source>
</reference>
<gene>
    <name evidence="1" type="ORF">MSG28_010454</name>
</gene>
<sequence length="573" mass="63971">MPKCDLKTRYIPATFAWTLLLGTTSLFFYFPFFFFFLISLSIHMLSIFGLSLYFIMNNNGKTLTEVEPIRYQYSASPASTWSWCPGDARPMNRSPASSQAAITPSPGGAGTTAVIPSLDRNILVRPSKYVYKGGKKRRELRPPSDSGISTIATDTQHQVKTYTADNGTAHRVVGAHAHYNKSADCEPTPPSLQRRGSAANLFPPADPHHHLPPRPHHYPRLSPLSRNTSHGGTTTSGYRVVMEPLRYDTGSNGGARPSPTMQQRIKALGVATPLAVSSPVRRSNPGTPTQPRRPDFISVAGRASPQRRFLSEGELLREPAPAGAPHRPTADDIRELAASPQRGNYLWAERAAPRGGVPVFPPQPQPQPAPSPLPRRRAPALAPRPARPLSFVRALEVQDQLEARAPPPDPPDRASVYDCNYEISVNCLSLNLLRLNPSEMGKIMKPGKVVLVLSGRYAGRKAIVVKNYDEGTSDKPYGHAFVAGIDRYPRKVHKRMGKNKIHKRSKVKPFVKVVNYNHLMPTRYTVDFSFEKFSAKDLKDPAKRKKLRFNTRVRFEERYKSGKNKWFFQKLRF</sequence>
<proteinExistence type="predicted"/>
<keyword evidence="2" id="KW-1185">Reference proteome</keyword>
<comment type="caution">
    <text evidence="1">The sequence shown here is derived from an EMBL/GenBank/DDBJ whole genome shotgun (WGS) entry which is preliminary data.</text>
</comment>
<name>A0ACC0KLD8_CHOFU</name>
<dbReference type="Proteomes" id="UP001064048">
    <property type="component" value="Chromosome 17"/>
</dbReference>